<evidence type="ECO:0000313" key="28">
    <source>
        <dbReference type="EMBL" id="KAK0135337.1"/>
    </source>
</evidence>
<dbReference type="EMBL" id="JAOPHQ010005437">
    <property type="protein sequence ID" value="KAK0135337.1"/>
    <property type="molecule type" value="Genomic_DNA"/>
</dbReference>
<comment type="subcellular location">
    <subcellularLocation>
        <location evidence="1">Early endosome membrane</location>
        <topology evidence="1">Peripheral membrane protein</topology>
        <orientation evidence="1">Cytoplasmic side</orientation>
    </subcellularLocation>
    <subcellularLocation>
        <location evidence="2">Membrane</location>
        <topology evidence="2">Single-pass type II membrane protein</topology>
    </subcellularLocation>
</comment>
<dbReference type="Gene3D" id="1.25.40.90">
    <property type="match status" value="1"/>
</dbReference>
<feature type="compositionally biased region" description="Low complexity" evidence="23">
    <location>
        <begin position="459"/>
        <end position="475"/>
    </location>
</feature>
<dbReference type="CDD" id="cd21389">
    <property type="entry name" value="GAT_STAM1"/>
    <property type="match status" value="1"/>
</dbReference>
<dbReference type="Gene3D" id="1.20.5.1940">
    <property type="match status" value="1"/>
</dbReference>
<dbReference type="SMART" id="SM00034">
    <property type="entry name" value="CLECT"/>
    <property type="match status" value="1"/>
</dbReference>
<feature type="compositionally biased region" description="Polar residues" evidence="23">
    <location>
        <begin position="574"/>
        <end position="583"/>
    </location>
</feature>
<evidence type="ECO:0000256" key="5">
    <source>
        <dbReference type="ARBA" id="ARBA00022443"/>
    </source>
</evidence>
<dbReference type="PROSITE" id="PS50041">
    <property type="entry name" value="C_TYPE_LECTIN_2"/>
    <property type="match status" value="1"/>
</dbReference>
<dbReference type="InterPro" id="IPR050670">
    <property type="entry name" value="STAM"/>
</dbReference>
<evidence type="ECO:0000256" key="6">
    <source>
        <dbReference type="ARBA" id="ARBA00022448"/>
    </source>
</evidence>
<evidence type="ECO:0000256" key="21">
    <source>
        <dbReference type="PROSITE-ProRule" id="PRU00192"/>
    </source>
</evidence>
<dbReference type="CDD" id="cd11964">
    <property type="entry name" value="SH3_STAM1"/>
    <property type="match status" value="1"/>
</dbReference>
<evidence type="ECO:0000256" key="7">
    <source>
        <dbReference type="ARBA" id="ARBA00022692"/>
    </source>
</evidence>
<evidence type="ECO:0000256" key="8">
    <source>
        <dbReference type="ARBA" id="ARBA00022723"/>
    </source>
</evidence>
<dbReference type="AlphaFoldDB" id="A0AA47NT60"/>
<dbReference type="SUPFAM" id="SSF56436">
    <property type="entry name" value="C-type lectin-like"/>
    <property type="match status" value="1"/>
</dbReference>
<dbReference type="FunFam" id="1.20.5.1940:FF:000002">
    <property type="entry name" value="Signal transducing adapter molecule 1"/>
    <property type="match status" value="1"/>
</dbReference>
<feature type="region of interest" description="Disordered" evidence="23">
    <location>
        <begin position="894"/>
        <end position="914"/>
    </location>
</feature>
<keyword evidence="18 24" id="KW-0472">Membrane</keyword>
<keyword evidence="17" id="KW-0176">Collagen</keyword>
<keyword evidence="14" id="KW-0735">Signal-anchor</keyword>
<evidence type="ECO:0000256" key="13">
    <source>
        <dbReference type="ARBA" id="ARBA00022927"/>
    </source>
</evidence>
<feature type="coiled-coil region" evidence="22">
    <location>
        <begin position="213"/>
        <end position="247"/>
    </location>
</feature>
<dbReference type="InterPro" id="IPR016187">
    <property type="entry name" value="CTDL_fold"/>
</dbReference>
<dbReference type="GO" id="GO:0043328">
    <property type="term" value="P:protein transport to vacuole involved in ubiquitin-dependent protein catabolic process via the multivesicular body sorting pathway"/>
    <property type="evidence" value="ECO:0007669"/>
    <property type="project" value="TreeGrafter"/>
</dbReference>
<evidence type="ECO:0000256" key="12">
    <source>
        <dbReference type="ARBA" id="ARBA00022837"/>
    </source>
</evidence>
<dbReference type="InterPro" id="IPR002014">
    <property type="entry name" value="VHS_dom"/>
</dbReference>
<evidence type="ECO:0000256" key="23">
    <source>
        <dbReference type="SAM" id="MobiDB-lite"/>
    </source>
</evidence>
<comment type="caution">
    <text evidence="28">The sequence shown here is derived from an EMBL/GenBank/DDBJ whole genome shotgun (WGS) entry which is preliminary data.</text>
</comment>
<keyword evidence="29" id="KW-1185">Reference proteome</keyword>
<dbReference type="PANTHER" id="PTHR45929">
    <property type="entry name" value="JAK PATHWAY SIGNAL TRANSDUCTION ADAPTOR MOLECULE"/>
    <property type="match status" value="1"/>
</dbReference>
<evidence type="ECO:0000256" key="10">
    <source>
        <dbReference type="ARBA" id="ARBA00022737"/>
    </source>
</evidence>
<dbReference type="GO" id="GO:0035091">
    <property type="term" value="F:phosphatidylinositol binding"/>
    <property type="evidence" value="ECO:0007669"/>
    <property type="project" value="InterPro"/>
</dbReference>
<dbReference type="PROSITE" id="PS00615">
    <property type="entry name" value="C_TYPE_LECTIN_1"/>
    <property type="match status" value="1"/>
</dbReference>
<evidence type="ECO:0000256" key="24">
    <source>
        <dbReference type="SAM" id="Phobius"/>
    </source>
</evidence>
<evidence type="ECO:0000313" key="29">
    <source>
        <dbReference type="Proteomes" id="UP001174136"/>
    </source>
</evidence>
<dbReference type="PRINTS" id="PR00452">
    <property type="entry name" value="SH3DOMAIN"/>
</dbReference>
<keyword evidence="5 21" id="KW-0728">SH3 domain</keyword>
<comment type="similarity">
    <text evidence="3">Belongs to the STAM family.</text>
</comment>
<dbReference type="InterPro" id="IPR035657">
    <property type="entry name" value="STAM1_SH3"/>
</dbReference>
<keyword evidence="8" id="KW-0479">Metal-binding</keyword>
<evidence type="ECO:0000256" key="3">
    <source>
        <dbReference type="ARBA" id="ARBA00009666"/>
    </source>
</evidence>
<dbReference type="PROSITE" id="PS50330">
    <property type="entry name" value="UIM"/>
    <property type="match status" value="1"/>
</dbReference>
<dbReference type="SMART" id="SM00288">
    <property type="entry name" value="VHS"/>
    <property type="match status" value="1"/>
</dbReference>
<dbReference type="InterPro" id="IPR058762">
    <property type="entry name" value="COLEC12_dom"/>
</dbReference>
<dbReference type="InterPro" id="IPR008942">
    <property type="entry name" value="ENTH_VHS"/>
</dbReference>
<protein>
    <recommendedName>
        <fullName evidence="4">Collectin-12</fullName>
    </recommendedName>
</protein>
<dbReference type="Pfam" id="PF00018">
    <property type="entry name" value="SH3_1"/>
    <property type="match status" value="1"/>
</dbReference>
<evidence type="ECO:0000256" key="20">
    <source>
        <dbReference type="ARBA" id="ARBA00023170"/>
    </source>
</evidence>
<dbReference type="Pfam" id="PF01391">
    <property type="entry name" value="Collagen"/>
    <property type="match status" value="1"/>
</dbReference>
<organism evidence="28 29">
    <name type="scientific">Merluccius polli</name>
    <name type="common">Benguela hake</name>
    <name type="synonym">Merluccius cadenati</name>
    <dbReference type="NCBI Taxonomy" id="89951"/>
    <lineage>
        <taxon>Eukaryota</taxon>
        <taxon>Metazoa</taxon>
        <taxon>Chordata</taxon>
        <taxon>Craniata</taxon>
        <taxon>Vertebrata</taxon>
        <taxon>Euteleostomi</taxon>
        <taxon>Actinopterygii</taxon>
        <taxon>Neopterygii</taxon>
        <taxon>Teleostei</taxon>
        <taxon>Neoteleostei</taxon>
        <taxon>Acanthomorphata</taxon>
        <taxon>Zeiogadaria</taxon>
        <taxon>Gadariae</taxon>
        <taxon>Gadiformes</taxon>
        <taxon>Gadoidei</taxon>
        <taxon>Merlucciidae</taxon>
        <taxon>Merluccius</taxon>
    </lineage>
</organism>
<evidence type="ECO:0000256" key="11">
    <source>
        <dbReference type="ARBA" id="ARBA00022753"/>
    </source>
</evidence>
<keyword evidence="7 24" id="KW-0812">Transmembrane</keyword>
<dbReference type="Pfam" id="PF26004">
    <property type="entry name" value="COLEC12"/>
    <property type="match status" value="1"/>
</dbReference>
<reference evidence="28" key="1">
    <citation type="journal article" date="2023" name="Front. Mar. Sci.">
        <title>A new Merluccius polli reference genome to investigate the effects of global change in West African waters.</title>
        <authorList>
            <person name="Mateo J.L."/>
            <person name="Blanco-Fernandez C."/>
            <person name="Garcia-Vazquez E."/>
            <person name="Machado-Schiaffino G."/>
        </authorList>
    </citation>
    <scope>NUCLEOTIDE SEQUENCE</scope>
    <source>
        <strain evidence="28">C29</strain>
        <tissue evidence="28">Fin</tissue>
    </source>
</reference>
<evidence type="ECO:0000256" key="22">
    <source>
        <dbReference type="SAM" id="Coils"/>
    </source>
</evidence>
<evidence type="ECO:0000256" key="14">
    <source>
        <dbReference type="ARBA" id="ARBA00022968"/>
    </source>
</evidence>
<evidence type="ECO:0000256" key="18">
    <source>
        <dbReference type="ARBA" id="ARBA00023136"/>
    </source>
</evidence>
<feature type="region of interest" description="Disordered" evidence="23">
    <location>
        <begin position="424"/>
        <end position="587"/>
    </location>
</feature>
<keyword evidence="9" id="KW-0430">Lectin</keyword>
<dbReference type="InterPro" id="IPR036028">
    <property type="entry name" value="SH3-like_dom_sf"/>
</dbReference>
<keyword evidence="16 22" id="KW-0175">Coiled coil</keyword>
<dbReference type="GO" id="GO:0043130">
    <property type="term" value="F:ubiquitin binding"/>
    <property type="evidence" value="ECO:0007669"/>
    <property type="project" value="InterPro"/>
</dbReference>
<feature type="domain" description="C-type lectin" evidence="26">
    <location>
        <begin position="617"/>
        <end position="736"/>
    </location>
</feature>
<dbReference type="InterPro" id="IPR047528">
    <property type="entry name" value="VHS_STAM1"/>
</dbReference>
<dbReference type="CDD" id="cd17000">
    <property type="entry name" value="VHS_STAM1"/>
    <property type="match status" value="1"/>
</dbReference>
<keyword evidence="11" id="KW-0967">Endosome</keyword>
<keyword evidence="6" id="KW-0813">Transport</keyword>
<feature type="domain" description="VHS" evidence="27">
    <location>
        <begin position="757"/>
        <end position="884"/>
    </location>
</feature>
<proteinExistence type="inferred from homology"/>
<dbReference type="CDD" id="cd03590">
    <property type="entry name" value="CLECT_DC-SIGN_like"/>
    <property type="match status" value="1"/>
</dbReference>
<accession>A0AA47NT60</accession>
<dbReference type="GO" id="GO:0005581">
    <property type="term" value="C:collagen trimer"/>
    <property type="evidence" value="ECO:0007669"/>
    <property type="project" value="UniProtKB-KW"/>
</dbReference>
<feature type="transmembrane region" description="Helical" evidence="24">
    <location>
        <begin position="41"/>
        <end position="62"/>
    </location>
</feature>
<keyword evidence="20" id="KW-0675">Receptor</keyword>
<dbReference type="InterPro" id="IPR018378">
    <property type="entry name" value="C-type_lectin_CS"/>
</dbReference>
<dbReference type="InterPro" id="IPR008160">
    <property type="entry name" value="Collagen"/>
</dbReference>
<dbReference type="InterPro" id="IPR033989">
    <property type="entry name" value="CD209-like_CTLD"/>
</dbReference>
<evidence type="ECO:0000259" key="26">
    <source>
        <dbReference type="PROSITE" id="PS50041"/>
    </source>
</evidence>
<feature type="compositionally biased region" description="Pro residues" evidence="23">
    <location>
        <begin position="552"/>
        <end position="573"/>
    </location>
</feature>
<keyword evidence="15 24" id="KW-1133">Transmembrane helix</keyword>
<feature type="region of interest" description="Disordered" evidence="23">
    <location>
        <begin position="1224"/>
        <end position="1254"/>
    </location>
</feature>
<dbReference type="Proteomes" id="UP001174136">
    <property type="component" value="Unassembled WGS sequence"/>
</dbReference>
<keyword evidence="12" id="KW-0106">Calcium</keyword>
<evidence type="ECO:0000256" key="1">
    <source>
        <dbReference type="ARBA" id="ARBA00004469"/>
    </source>
</evidence>
<keyword evidence="10" id="KW-0677">Repeat</keyword>
<evidence type="ECO:0000256" key="16">
    <source>
        <dbReference type="ARBA" id="ARBA00023054"/>
    </source>
</evidence>
<dbReference type="GO" id="GO:0030246">
    <property type="term" value="F:carbohydrate binding"/>
    <property type="evidence" value="ECO:0007669"/>
    <property type="project" value="UniProtKB-KW"/>
</dbReference>
<dbReference type="InterPro" id="IPR001304">
    <property type="entry name" value="C-type_lectin-like"/>
</dbReference>
<feature type="domain" description="SH3" evidence="25">
    <location>
        <begin position="952"/>
        <end position="1011"/>
    </location>
</feature>
<dbReference type="SUPFAM" id="SSF48464">
    <property type="entry name" value="ENTH/VHS domain"/>
    <property type="match status" value="1"/>
</dbReference>
<evidence type="ECO:0000259" key="25">
    <source>
        <dbReference type="PROSITE" id="PS50002"/>
    </source>
</evidence>
<dbReference type="Pfam" id="PF00790">
    <property type="entry name" value="VHS"/>
    <property type="match status" value="1"/>
</dbReference>
<name>A0AA47NT60_MERPO</name>
<feature type="compositionally biased region" description="Low complexity" evidence="23">
    <location>
        <begin position="522"/>
        <end position="535"/>
    </location>
</feature>
<dbReference type="PROSITE" id="PS50002">
    <property type="entry name" value="SH3"/>
    <property type="match status" value="1"/>
</dbReference>
<gene>
    <name evidence="28" type="primary">colec12_1</name>
    <name evidence="28" type="ORF">N1851_028814</name>
</gene>
<keyword evidence="19" id="KW-1015">Disulfide bond</keyword>
<dbReference type="SUPFAM" id="SSF50044">
    <property type="entry name" value="SH3-domain"/>
    <property type="match status" value="1"/>
</dbReference>
<evidence type="ECO:0000256" key="2">
    <source>
        <dbReference type="ARBA" id="ARBA00004606"/>
    </source>
</evidence>
<keyword evidence="13" id="KW-0653">Protein transport</keyword>
<dbReference type="InterPro" id="IPR003903">
    <property type="entry name" value="UIM_dom"/>
</dbReference>
<dbReference type="PROSITE" id="PS50179">
    <property type="entry name" value="VHS"/>
    <property type="match status" value="1"/>
</dbReference>
<dbReference type="SMART" id="SM00326">
    <property type="entry name" value="SH3"/>
    <property type="match status" value="1"/>
</dbReference>
<dbReference type="FunFam" id="1.25.40.90:FF:000009">
    <property type="entry name" value="Putative signal transducing adapter molecule 1"/>
    <property type="match status" value="1"/>
</dbReference>
<dbReference type="PANTHER" id="PTHR45929:SF2">
    <property type="entry name" value="SIGNAL TRANSDUCING ADAPTER MOLECULE 1"/>
    <property type="match status" value="1"/>
</dbReference>
<sequence>MEPRRLWLADAAQAGQQHYLEAGIQEGTECTKCKNDWALRAAIALLYVLCALLTIAVAVLGYKVVQRMDNVTDGIQNYGEDHTSEKSANATSAIQTFQSDLQTLQSQLHDIAQRASANQALLDELQETGEDMQSGHMSLQSVVDGNAASLRGVNQTLASYGSTIEDLQTDTAWLQSELQIQARDQGRAAVSINALNITQAQQRSLLSTLQRTVEDTGQAVQKMKNDYQSLQQTARQTQADANWLKEKVQNLHVVSANNSALARSNSDALEDTGTQIGSLAQQIQNASSVTDGHDQSLRELMDRQRDHDNATSVRFDEMEARLDRQESDMDRVTGNVSFASQLLGAISTDLNGIRTCAETVARHSDLLLSLNGSVTEARADSGELRSQQDELAARLDKEVGSLSVVMEEMKLVDSKHSQLITNFTILQGPPGPKGLRGDKGPQGPVGQSGQKGDKGDKGIIGVAGPKGEKGAAGPSGVPGSKGVTGTRGTPGSKGSRGSAGRPGIPGEKGEPGAPGLIGRDGQMGPQGAQGPQGPRGLVGTPGLEGHRGPMGPAGPPGLPGPPADPPVQHPPRASPQTPEQAKPSQLPKPAVEVAIPIVPHQVHPSVVPGCPPQLTLFGDSCYYFSSGAQKFNFDEAKEFCTSMSSSMVMINNNEEQQWVKKQIAGKGYFWLGLTDREEENVWKWVDGTQPSFTKWKPGQPDNWAHGHEEGEDCAGLIHDANWNDFFCTDRIGFICEQTSNSMPLFTTNPFDQDVEKATSEMNTAEDWGLILDICDKIGQSRTGPKECLRSIMRRVNHKDPHVAMQALTLLGACVSNCGKIFHLEVCSREFASEVSNVLNKGHPKVCEKLKALMVEWAEDFRNDPQLSLISAMIKNLREQGVTFPAVGSQAAEQAKASPALVAKDPATSTNKKEEEDLAKAIELSLKEQRQQPQGSLSSLYPSASSLLSSHKTDGRKVRAIYDFEAAEDNELTFKSGEVITILDDSDPNWWKGETYQGVGLFPSNFVTADLTAEPEMSEFKCTCVYCTLKTEKKSVQFSEEVQVETLEPEPEPVYIDEEKMDQLLQMIQSADPTDNQSDAVELLQLEGACNQMGPLIDQKLEDTDRKHSELSELNVKVMEALSLYAKLMNEDPVYAMYAKLQTQQYYMPQQQQPPPANTAQQGYPGQPGPGSYAMGPGMQGYPVPMEQHQAGPPMPGQAAPSDIHMYMGQPPVYSPAPADVQAYQNQASLPGPPPGPGQGPAAMTQPPSYSAPSGHSTNKVVFFCLEKSSPVHRTSELL</sequence>
<evidence type="ECO:0000259" key="27">
    <source>
        <dbReference type="PROSITE" id="PS50179"/>
    </source>
</evidence>
<evidence type="ECO:0000256" key="9">
    <source>
        <dbReference type="ARBA" id="ARBA00022734"/>
    </source>
</evidence>
<evidence type="ECO:0000256" key="15">
    <source>
        <dbReference type="ARBA" id="ARBA00022989"/>
    </source>
</evidence>
<evidence type="ECO:0000256" key="19">
    <source>
        <dbReference type="ARBA" id="ARBA00023157"/>
    </source>
</evidence>
<dbReference type="GO" id="GO:0031901">
    <property type="term" value="C:early endosome membrane"/>
    <property type="evidence" value="ECO:0007669"/>
    <property type="project" value="UniProtKB-SubCell"/>
</dbReference>
<evidence type="ECO:0000256" key="4">
    <source>
        <dbReference type="ARBA" id="ARBA00017460"/>
    </source>
</evidence>
<evidence type="ECO:0000256" key="17">
    <source>
        <dbReference type="ARBA" id="ARBA00023119"/>
    </source>
</evidence>
<dbReference type="InterPro" id="IPR016186">
    <property type="entry name" value="C-type_lectin-like/link_sf"/>
</dbReference>
<dbReference type="InterPro" id="IPR047492">
    <property type="entry name" value="GAT_STAM1"/>
</dbReference>
<dbReference type="InterPro" id="IPR001452">
    <property type="entry name" value="SH3_domain"/>
</dbReference>
<dbReference type="GO" id="GO:0033565">
    <property type="term" value="C:ESCRT-0 complex"/>
    <property type="evidence" value="ECO:0007669"/>
    <property type="project" value="TreeGrafter"/>
</dbReference>
<dbReference type="Gene3D" id="2.30.30.40">
    <property type="entry name" value="SH3 Domains"/>
    <property type="match status" value="1"/>
</dbReference>
<dbReference type="Pfam" id="PF00059">
    <property type="entry name" value="Lectin_C"/>
    <property type="match status" value="1"/>
</dbReference>
<feature type="region of interest" description="Disordered" evidence="23">
    <location>
        <begin position="1147"/>
        <end position="1198"/>
    </location>
</feature>
<dbReference type="Gene3D" id="3.10.100.10">
    <property type="entry name" value="Mannose-Binding Protein A, subunit A"/>
    <property type="match status" value="1"/>
</dbReference>